<proteinExistence type="predicted"/>
<reference evidence="3" key="1">
    <citation type="journal article" date="2016" name="Nat. Commun.">
        <title>The Gonium pectorale genome demonstrates co-option of cell cycle regulation during the evolution of multicellularity.</title>
        <authorList>
            <person name="Hanschen E.R."/>
            <person name="Marriage T.N."/>
            <person name="Ferris P.J."/>
            <person name="Hamaji T."/>
            <person name="Toyoda A."/>
            <person name="Fujiyama A."/>
            <person name="Neme R."/>
            <person name="Noguchi H."/>
            <person name="Minakuchi Y."/>
            <person name="Suzuki M."/>
            <person name="Kawai-Toyooka H."/>
            <person name="Smith D.R."/>
            <person name="Sparks H."/>
            <person name="Anderson J."/>
            <person name="Bakaric R."/>
            <person name="Luria V."/>
            <person name="Karger A."/>
            <person name="Kirschner M.W."/>
            <person name="Durand P.M."/>
            <person name="Michod R.E."/>
            <person name="Nozaki H."/>
            <person name="Olson B.J."/>
        </authorList>
    </citation>
    <scope>NUCLEOTIDE SEQUENCE [LARGE SCALE GENOMIC DNA]</scope>
    <source>
        <strain evidence="3">NIES-2863</strain>
    </source>
</reference>
<dbReference type="InterPro" id="IPR006016">
    <property type="entry name" value="UspA"/>
</dbReference>
<comment type="caution">
    <text evidence="2">The sequence shown here is derived from an EMBL/GenBank/DDBJ whole genome shotgun (WGS) entry which is preliminary data.</text>
</comment>
<evidence type="ECO:0000259" key="1">
    <source>
        <dbReference type="Pfam" id="PF00582"/>
    </source>
</evidence>
<accession>A0A150GU28</accession>
<dbReference type="OrthoDB" id="843225at2759"/>
<dbReference type="InterPro" id="IPR014729">
    <property type="entry name" value="Rossmann-like_a/b/a_fold"/>
</dbReference>
<keyword evidence="3" id="KW-1185">Reference proteome</keyword>
<dbReference type="STRING" id="33097.A0A150GU28"/>
<name>A0A150GU28_GONPE</name>
<protein>
    <recommendedName>
        <fullName evidence="1">UspA domain-containing protein</fullName>
    </recommendedName>
</protein>
<dbReference type="Pfam" id="PF00582">
    <property type="entry name" value="Usp"/>
    <property type="match status" value="1"/>
</dbReference>
<dbReference type="CDD" id="cd23659">
    <property type="entry name" value="USP_At3g01520-like"/>
    <property type="match status" value="1"/>
</dbReference>
<evidence type="ECO:0000313" key="3">
    <source>
        <dbReference type="Proteomes" id="UP000075714"/>
    </source>
</evidence>
<evidence type="ECO:0000313" key="2">
    <source>
        <dbReference type="EMBL" id="KXZ53365.1"/>
    </source>
</evidence>
<organism evidence="2 3">
    <name type="scientific">Gonium pectorale</name>
    <name type="common">Green alga</name>
    <dbReference type="NCBI Taxonomy" id="33097"/>
    <lineage>
        <taxon>Eukaryota</taxon>
        <taxon>Viridiplantae</taxon>
        <taxon>Chlorophyta</taxon>
        <taxon>core chlorophytes</taxon>
        <taxon>Chlorophyceae</taxon>
        <taxon>CS clade</taxon>
        <taxon>Chlamydomonadales</taxon>
        <taxon>Volvocaceae</taxon>
        <taxon>Gonium</taxon>
    </lineage>
</organism>
<dbReference type="SUPFAM" id="SSF52402">
    <property type="entry name" value="Adenine nucleotide alpha hydrolases-like"/>
    <property type="match status" value="1"/>
</dbReference>
<sequence>MDNPPRLALFDTTRRHQKASQRALEWVQEQLYREGDELHLFHVIPPAQHMMLSPYMGIEEIVEDDEPTRRRVEEAAHKMLIDHFTPLLKKKDAPFQLELTRFDTDNSSIGAVVCKRAEQLPAAVVVLSKHSRGAIKEFFVGSVCSYCVHHSKVPVLVMHGD</sequence>
<dbReference type="PANTHER" id="PTHR31964">
    <property type="entry name" value="ADENINE NUCLEOTIDE ALPHA HYDROLASES-LIKE SUPERFAMILY PROTEIN"/>
    <property type="match status" value="1"/>
</dbReference>
<dbReference type="Proteomes" id="UP000075714">
    <property type="component" value="Unassembled WGS sequence"/>
</dbReference>
<dbReference type="Gene3D" id="3.40.50.620">
    <property type="entry name" value="HUPs"/>
    <property type="match status" value="1"/>
</dbReference>
<dbReference type="EMBL" id="LSYV01000008">
    <property type="protein sequence ID" value="KXZ53365.1"/>
    <property type="molecule type" value="Genomic_DNA"/>
</dbReference>
<feature type="domain" description="UspA" evidence="1">
    <location>
        <begin position="18"/>
        <end position="158"/>
    </location>
</feature>
<dbReference type="PANTHER" id="PTHR31964:SF113">
    <property type="entry name" value="USPA DOMAIN-CONTAINING PROTEIN"/>
    <property type="match status" value="1"/>
</dbReference>
<gene>
    <name evidence="2" type="ORF">GPECTOR_7g1261</name>
</gene>
<dbReference type="AlphaFoldDB" id="A0A150GU28"/>